<feature type="transmembrane region" description="Helical" evidence="10">
    <location>
        <begin position="21"/>
        <end position="44"/>
    </location>
</feature>
<keyword evidence="4 10" id="KW-1003">Cell membrane</keyword>
<keyword evidence="7 10" id="KW-0406">Ion transport</keyword>
<dbReference type="RefSeq" id="WP_091496000.1">
    <property type="nucleotide sequence ID" value="NZ_FODJ01000003.1"/>
</dbReference>
<dbReference type="InterPro" id="IPR036019">
    <property type="entry name" value="MscL_channel"/>
</dbReference>
<reference evidence="11 12" key="1">
    <citation type="submission" date="2016-10" db="EMBL/GenBank/DDBJ databases">
        <authorList>
            <person name="de Groot N.N."/>
        </authorList>
    </citation>
    <scope>NUCLEOTIDE SEQUENCE [LARGE SCALE GENOMIC DNA]</scope>
    <source>
        <strain evidence="11 12">CGMCC 1.10434</strain>
    </source>
</reference>
<evidence type="ECO:0000256" key="8">
    <source>
        <dbReference type="ARBA" id="ARBA00023136"/>
    </source>
</evidence>
<sequence length="129" mass="14062">MIKEFKAFIMRGNVIDLAVGLVMGAAFTAIVSALVENVITPIIVALTGKAEVSQLAFQLGSARIAYGFFLQAIIDFLLVALVLFLTIKGINKLARKKKEEEPEPAAPTAEQYLAEIRDLLAEQKADKQQ</sequence>
<dbReference type="InterPro" id="IPR001185">
    <property type="entry name" value="MS_channel"/>
</dbReference>
<keyword evidence="12" id="KW-1185">Reference proteome</keyword>
<keyword evidence="5 10" id="KW-0812">Transmembrane</keyword>
<protein>
    <recommendedName>
        <fullName evidence="10">Large-conductance mechanosensitive channel</fullName>
    </recommendedName>
</protein>
<evidence type="ECO:0000313" key="11">
    <source>
        <dbReference type="EMBL" id="SEO02911.1"/>
    </source>
</evidence>
<evidence type="ECO:0000256" key="2">
    <source>
        <dbReference type="ARBA" id="ARBA00007254"/>
    </source>
</evidence>
<evidence type="ECO:0000256" key="5">
    <source>
        <dbReference type="ARBA" id="ARBA00022692"/>
    </source>
</evidence>
<dbReference type="PANTHER" id="PTHR30266">
    <property type="entry name" value="MECHANOSENSITIVE CHANNEL MSCL"/>
    <property type="match status" value="1"/>
</dbReference>
<dbReference type="GO" id="GO:0005886">
    <property type="term" value="C:plasma membrane"/>
    <property type="evidence" value="ECO:0007669"/>
    <property type="project" value="UniProtKB-SubCell"/>
</dbReference>
<dbReference type="HAMAP" id="MF_00115">
    <property type="entry name" value="MscL"/>
    <property type="match status" value="1"/>
</dbReference>
<dbReference type="NCBIfam" id="TIGR00220">
    <property type="entry name" value="mscL"/>
    <property type="match status" value="1"/>
</dbReference>
<dbReference type="Gene3D" id="1.10.1200.120">
    <property type="entry name" value="Large-conductance mechanosensitive channel, MscL, domain 1"/>
    <property type="match status" value="1"/>
</dbReference>
<name>A0A1H8LCQ0_9BACI</name>
<comment type="similarity">
    <text evidence="2 10">Belongs to the MscL family.</text>
</comment>
<dbReference type="GO" id="GO:0008381">
    <property type="term" value="F:mechanosensitive monoatomic ion channel activity"/>
    <property type="evidence" value="ECO:0007669"/>
    <property type="project" value="UniProtKB-UniRule"/>
</dbReference>
<keyword evidence="8 10" id="KW-0472">Membrane</keyword>
<keyword evidence="9 10" id="KW-0407">Ion channel</keyword>
<comment type="function">
    <text evidence="10">Channel that opens in response to stretch forces in the membrane lipid bilayer. May participate in the regulation of osmotic pressure changes within the cell.</text>
</comment>
<keyword evidence="6 10" id="KW-1133">Transmembrane helix</keyword>
<accession>A0A1H8LCQ0</accession>
<evidence type="ECO:0000256" key="3">
    <source>
        <dbReference type="ARBA" id="ARBA00022448"/>
    </source>
</evidence>
<evidence type="ECO:0000256" key="4">
    <source>
        <dbReference type="ARBA" id="ARBA00022475"/>
    </source>
</evidence>
<organism evidence="11 12">
    <name type="scientific">Amphibacillus marinus</name>
    <dbReference type="NCBI Taxonomy" id="872970"/>
    <lineage>
        <taxon>Bacteria</taxon>
        <taxon>Bacillati</taxon>
        <taxon>Bacillota</taxon>
        <taxon>Bacilli</taxon>
        <taxon>Bacillales</taxon>
        <taxon>Bacillaceae</taxon>
        <taxon>Amphibacillus</taxon>
    </lineage>
</organism>
<dbReference type="OrthoDB" id="9810350at2"/>
<proteinExistence type="inferred from homology"/>
<dbReference type="InterPro" id="IPR037673">
    <property type="entry name" value="MSC/AndL"/>
</dbReference>
<keyword evidence="3 10" id="KW-0813">Transport</keyword>
<comment type="subcellular location">
    <subcellularLocation>
        <location evidence="1 10">Cell membrane</location>
        <topology evidence="1 10">Multi-pass membrane protein</topology>
    </subcellularLocation>
</comment>
<gene>
    <name evidence="10" type="primary">mscL</name>
    <name evidence="11" type="ORF">SAMN04488134_103162</name>
</gene>
<evidence type="ECO:0000256" key="7">
    <source>
        <dbReference type="ARBA" id="ARBA00023065"/>
    </source>
</evidence>
<dbReference type="Proteomes" id="UP000199300">
    <property type="component" value="Unassembled WGS sequence"/>
</dbReference>
<evidence type="ECO:0000256" key="9">
    <source>
        <dbReference type="ARBA" id="ARBA00023303"/>
    </source>
</evidence>
<dbReference type="STRING" id="872970.SAMN04488134_103162"/>
<dbReference type="SUPFAM" id="SSF81330">
    <property type="entry name" value="Gated mechanosensitive channel"/>
    <property type="match status" value="1"/>
</dbReference>
<dbReference type="PANTHER" id="PTHR30266:SF2">
    <property type="entry name" value="LARGE-CONDUCTANCE MECHANOSENSITIVE CHANNEL"/>
    <property type="match status" value="1"/>
</dbReference>
<dbReference type="Pfam" id="PF01741">
    <property type="entry name" value="MscL"/>
    <property type="match status" value="1"/>
</dbReference>
<feature type="transmembrane region" description="Helical" evidence="10">
    <location>
        <begin position="64"/>
        <end position="87"/>
    </location>
</feature>
<dbReference type="EMBL" id="FODJ01000003">
    <property type="protein sequence ID" value="SEO02911.1"/>
    <property type="molecule type" value="Genomic_DNA"/>
</dbReference>
<comment type="subunit">
    <text evidence="10">Homopentamer.</text>
</comment>
<evidence type="ECO:0000313" key="12">
    <source>
        <dbReference type="Proteomes" id="UP000199300"/>
    </source>
</evidence>
<evidence type="ECO:0000256" key="6">
    <source>
        <dbReference type="ARBA" id="ARBA00022989"/>
    </source>
</evidence>
<evidence type="ECO:0000256" key="10">
    <source>
        <dbReference type="HAMAP-Rule" id="MF_00115"/>
    </source>
</evidence>
<dbReference type="InterPro" id="IPR019823">
    <property type="entry name" value="Mechanosensitive_channel_CS"/>
</dbReference>
<dbReference type="PROSITE" id="PS01327">
    <property type="entry name" value="MSCL"/>
    <property type="match status" value="1"/>
</dbReference>
<evidence type="ECO:0000256" key="1">
    <source>
        <dbReference type="ARBA" id="ARBA00004651"/>
    </source>
</evidence>
<dbReference type="NCBIfam" id="NF001842">
    <property type="entry name" value="PRK00567.1-3"/>
    <property type="match status" value="1"/>
</dbReference>
<dbReference type="AlphaFoldDB" id="A0A1H8LCQ0"/>
<dbReference type="PRINTS" id="PR01264">
    <property type="entry name" value="MECHCHANNEL"/>
</dbReference>